<sequence>MLLAEVQSVTRLCYKYWTEKYSNYVETCDAVDMMEAKLAMHAHSQGFFVNAQMDMRRLQKVNREFERRASKAVADAQKLKDEVDAAEEALEASKLKHAELESAQVKGLASEAAGLEHQLEGVGAVAVEEYIAHFHETSEYDGLGMYWRGVAYNEVFKRLTELHPELDFVRNEFIPVEPSTPADEEVADGGDVD</sequence>
<evidence type="ECO:0000313" key="3">
    <source>
        <dbReference type="Proteomes" id="UP000594638"/>
    </source>
</evidence>
<name>A0A8S0U8D2_OLEEU</name>
<keyword evidence="3" id="KW-1185">Reference proteome</keyword>
<dbReference type="Proteomes" id="UP000594638">
    <property type="component" value="Unassembled WGS sequence"/>
</dbReference>
<dbReference type="AlphaFoldDB" id="A0A8S0U8D2"/>
<reference evidence="2 3" key="1">
    <citation type="submission" date="2019-12" db="EMBL/GenBank/DDBJ databases">
        <authorList>
            <person name="Alioto T."/>
            <person name="Alioto T."/>
            <person name="Gomez Garrido J."/>
        </authorList>
    </citation>
    <scope>NUCLEOTIDE SEQUENCE [LARGE SCALE GENOMIC DNA]</scope>
</reference>
<comment type="caution">
    <text evidence="2">The sequence shown here is derived from an EMBL/GenBank/DDBJ whole genome shotgun (WGS) entry which is preliminary data.</text>
</comment>
<dbReference type="EMBL" id="CACTIH010007510">
    <property type="protein sequence ID" value="CAA3014872.1"/>
    <property type="molecule type" value="Genomic_DNA"/>
</dbReference>
<feature type="coiled-coil region" evidence="1">
    <location>
        <begin position="48"/>
        <end position="103"/>
    </location>
</feature>
<gene>
    <name evidence="2" type="ORF">OLEA9_A092201</name>
</gene>
<accession>A0A8S0U8D2</accession>
<evidence type="ECO:0000256" key="1">
    <source>
        <dbReference type="SAM" id="Coils"/>
    </source>
</evidence>
<proteinExistence type="predicted"/>
<organism evidence="2 3">
    <name type="scientific">Olea europaea subsp. europaea</name>
    <dbReference type="NCBI Taxonomy" id="158383"/>
    <lineage>
        <taxon>Eukaryota</taxon>
        <taxon>Viridiplantae</taxon>
        <taxon>Streptophyta</taxon>
        <taxon>Embryophyta</taxon>
        <taxon>Tracheophyta</taxon>
        <taxon>Spermatophyta</taxon>
        <taxon>Magnoliopsida</taxon>
        <taxon>eudicotyledons</taxon>
        <taxon>Gunneridae</taxon>
        <taxon>Pentapetalae</taxon>
        <taxon>asterids</taxon>
        <taxon>lamiids</taxon>
        <taxon>Lamiales</taxon>
        <taxon>Oleaceae</taxon>
        <taxon>Oleeae</taxon>
        <taxon>Olea</taxon>
    </lineage>
</organism>
<keyword evidence="1" id="KW-0175">Coiled coil</keyword>
<evidence type="ECO:0000313" key="2">
    <source>
        <dbReference type="EMBL" id="CAA3014872.1"/>
    </source>
</evidence>
<protein>
    <submittedName>
        <fullName evidence="2">S-norcoclaurine synthase</fullName>
    </submittedName>
</protein>
<dbReference type="Gramene" id="OE9A092201T1">
    <property type="protein sequence ID" value="OE9A092201C1"/>
    <property type="gene ID" value="OE9A092201"/>
</dbReference>